<sequence length="294" mass="32125">MATLTKDLPPLPPDTTTPEPTQEDPHKAHTGVFRRLTSKLRSPSQQWAHGSSPHGGTPDLECVQEDPPSSPKKDKHKRKVSGPLLGLPAPVAVHRKPGIELENAFTSAEQRQAALRAVGLVPANARPGRDAHGYKAPLSEQEAQLDKYFATTPAASGEHESEAQKIKEAWLRKNNEAGVDEGGSVSGTRGTSRSPERRLLWRRSPEPKFEPGVTVAEEPKQMEKTEMPPMTADQVRARRKDDPVFAPSGLLAAMQAYRPENYRPRQGGKPSMGNASSMSQQRRIDSDSDTDSEA</sequence>
<protein>
    <submittedName>
        <fullName evidence="1">Uncharacterized protein</fullName>
    </submittedName>
</protein>
<gene>
    <name evidence="1" type="ORF">BDY19DRAFT_907994</name>
</gene>
<dbReference type="EMBL" id="MU274921">
    <property type="protein sequence ID" value="KAI0086818.1"/>
    <property type="molecule type" value="Genomic_DNA"/>
</dbReference>
<reference evidence="1" key="1">
    <citation type="journal article" date="2021" name="Environ. Microbiol.">
        <title>Gene family expansions and transcriptome signatures uncover fungal adaptations to wood decay.</title>
        <authorList>
            <person name="Hage H."/>
            <person name="Miyauchi S."/>
            <person name="Viragh M."/>
            <person name="Drula E."/>
            <person name="Min B."/>
            <person name="Chaduli D."/>
            <person name="Navarro D."/>
            <person name="Favel A."/>
            <person name="Norest M."/>
            <person name="Lesage-Meessen L."/>
            <person name="Balint B."/>
            <person name="Merenyi Z."/>
            <person name="de Eugenio L."/>
            <person name="Morin E."/>
            <person name="Martinez A.T."/>
            <person name="Baldrian P."/>
            <person name="Stursova M."/>
            <person name="Martinez M.J."/>
            <person name="Novotny C."/>
            <person name="Magnuson J.K."/>
            <person name="Spatafora J.W."/>
            <person name="Maurice S."/>
            <person name="Pangilinan J."/>
            <person name="Andreopoulos W."/>
            <person name="LaButti K."/>
            <person name="Hundley H."/>
            <person name="Na H."/>
            <person name="Kuo A."/>
            <person name="Barry K."/>
            <person name="Lipzen A."/>
            <person name="Henrissat B."/>
            <person name="Riley R."/>
            <person name="Ahrendt S."/>
            <person name="Nagy L.G."/>
            <person name="Grigoriev I.V."/>
            <person name="Martin F."/>
            <person name="Rosso M.N."/>
        </authorList>
    </citation>
    <scope>NUCLEOTIDE SEQUENCE</scope>
    <source>
        <strain evidence="1">CBS 384.51</strain>
    </source>
</reference>
<accession>A0ACB8TXK8</accession>
<comment type="caution">
    <text evidence="1">The sequence shown here is derived from an EMBL/GenBank/DDBJ whole genome shotgun (WGS) entry which is preliminary data.</text>
</comment>
<proteinExistence type="predicted"/>
<evidence type="ECO:0000313" key="1">
    <source>
        <dbReference type="EMBL" id="KAI0086818.1"/>
    </source>
</evidence>
<dbReference type="Proteomes" id="UP001055072">
    <property type="component" value="Unassembled WGS sequence"/>
</dbReference>
<keyword evidence="2" id="KW-1185">Reference proteome</keyword>
<evidence type="ECO:0000313" key="2">
    <source>
        <dbReference type="Proteomes" id="UP001055072"/>
    </source>
</evidence>
<organism evidence="1 2">
    <name type="scientific">Irpex rosettiformis</name>
    <dbReference type="NCBI Taxonomy" id="378272"/>
    <lineage>
        <taxon>Eukaryota</taxon>
        <taxon>Fungi</taxon>
        <taxon>Dikarya</taxon>
        <taxon>Basidiomycota</taxon>
        <taxon>Agaricomycotina</taxon>
        <taxon>Agaricomycetes</taxon>
        <taxon>Polyporales</taxon>
        <taxon>Irpicaceae</taxon>
        <taxon>Irpex</taxon>
    </lineage>
</organism>
<name>A0ACB8TXK8_9APHY</name>